<gene>
    <name evidence="2" type="ordered locus">MCAN_36611</name>
</gene>
<reference evidence="2 3" key="2">
    <citation type="journal article" date="2013" name="Nat. Genet.">
        <title>Genomic analysis of smooth tubercle bacilli provides insights into ancestry and pathoadaptation of Mycobacterium tuberculosis.</title>
        <authorList>
            <person name="Supply P."/>
            <person name="Marceau M."/>
            <person name="Mangenot S."/>
            <person name="Roche D."/>
            <person name="Rouanet C."/>
            <person name="Khanna V."/>
            <person name="Majlessi L."/>
            <person name="Criscuolo A."/>
            <person name="Tap J."/>
            <person name="Pawlik A."/>
            <person name="Fiette L."/>
            <person name="Orgeur M."/>
            <person name="Fabre M."/>
            <person name="Parmentier C."/>
            <person name="Frigui W."/>
            <person name="Simeone R."/>
            <person name="Boritsch E.C."/>
            <person name="Debrie A.S."/>
            <person name="Willery E."/>
            <person name="Walker D."/>
            <person name="Quail M.A."/>
            <person name="Ma L."/>
            <person name="Bouchier C."/>
            <person name="Salvignol G."/>
            <person name="Sayes F."/>
            <person name="Cascioferro A."/>
            <person name="Seemann T."/>
            <person name="Barbe V."/>
            <person name="Locht C."/>
            <person name="Gutierrez M.C."/>
            <person name="Leclerc C."/>
            <person name="Bentley S.D."/>
            <person name="Stinear T.P."/>
            <person name="Brisse S."/>
            <person name="Medigue C."/>
            <person name="Parkhill J."/>
            <person name="Cruveiller S."/>
            <person name="Brosch R."/>
        </authorList>
    </citation>
    <scope>NUCLEOTIDE SEQUENCE [LARGE SCALE GENOMIC DNA]</scope>
    <source>
        <strain evidence="2 3">CIPT 140010059</strain>
    </source>
</reference>
<name>A0AB72XU48_MYCCP</name>
<dbReference type="Pfam" id="PF10888">
    <property type="entry name" value="DUF2742"/>
    <property type="match status" value="1"/>
</dbReference>
<sequence length="147" mass="16337">MRASHRRSGLAVQRARRCNHQSLRRHQPLPEADHRVLQPGESVTGTPPSQQRAWWPVHQFLEAVVQQANYGAIPVAGTPSWCALSDGDPRKLLALAIDGEHHVLRIETAQTALAEASCEISKAADWPELSRAIRRRSGVYITREVVA</sequence>
<organism evidence="2 3">
    <name type="scientific">Mycobacterium canettii (strain CIPT 140010059)</name>
    <dbReference type="NCBI Taxonomy" id="1048245"/>
    <lineage>
        <taxon>Bacteria</taxon>
        <taxon>Bacillati</taxon>
        <taxon>Actinomycetota</taxon>
        <taxon>Actinomycetes</taxon>
        <taxon>Mycobacteriales</taxon>
        <taxon>Mycobacteriaceae</taxon>
        <taxon>Mycobacterium</taxon>
        <taxon>Mycobacterium tuberculosis complex</taxon>
    </lineage>
</organism>
<protein>
    <recommendedName>
        <fullName evidence="4">DUF2742 domain-containing protein</fullName>
    </recommendedName>
</protein>
<evidence type="ECO:0008006" key="4">
    <source>
        <dbReference type="Google" id="ProtNLM"/>
    </source>
</evidence>
<evidence type="ECO:0000313" key="3">
    <source>
        <dbReference type="Proteomes" id="UP000008896"/>
    </source>
</evidence>
<proteinExistence type="predicted"/>
<dbReference type="Proteomes" id="UP000008896">
    <property type="component" value="Chromosome"/>
</dbReference>
<dbReference type="EMBL" id="HE572590">
    <property type="protein sequence ID" value="CCC45992.1"/>
    <property type="molecule type" value="Genomic_DNA"/>
</dbReference>
<feature type="region of interest" description="Disordered" evidence="1">
    <location>
        <begin position="19"/>
        <end position="50"/>
    </location>
</feature>
<dbReference type="KEGG" id="mce:MCAN_36611"/>
<dbReference type="AlphaFoldDB" id="A0AB72XU48"/>
<dbReference type="InterPro" id="IPR024384">
    <property type="entry name" value="DUF2742"/>
</dbReference>
<reference evidence="2 3" key="1">
    <citation type="journal article" date="2012" name="PLoS Negl. Trop. Dis.">
        <title>The Genome of Mycobacterium Africanum West African 2 Reveals a Lineage-Specific Locus and Genome Erosion Common to the M. tuberculosis Complex.</title>
        <authorList>
            <person name="Bentley S.D."/>
            <person name="Comas I."/>
            <person name="Bryant J.M."/>
            <person name="Walker D."/>
            <person name="Smith N.H."/>
            <person name="Harris S.R."/>
            <person name="Thurston S."/>
            <person name="Gagneux S."/>
            <person name="Wood J."/>
            <person name="Antonio M."/>
            <person name="Quail M.A."/>
            <person name="Gehre F."/>
            <person name="Adegbola R.A."/>
            <person name="Parkhill J."/>
            <person name="de Jong B.C."/>
        </authorList>
    </citation>
    <scope>NUCLEOTIDE SEQUENCE [LARGE SCALE GENOMIC DNA]</scope>
    <source>
        <strain evidence="2 3">CIPT 140010059</strain>
    </source>
</reference>
<feature type="compositionally biased region" description="Polar residues" evidence="1">
    <location>
        <begin position="41"/>
        <end position="50"/>
    </location>
</feature>
<evidence type="ECO:0000313" key="2">
    <source>
        <dbReference type="EMBL" id="CCC45992.1"/>
    </source>
</evidence>
<accession>A0AB72XU48</accession>
<evidence type="ECO:0000256" key="1">
    <source>
        <dbReference type="SAM" id="MobiDB-lite"/>
    </source>
</evidence>